<dbReference type="EMBL" id="CP028324">
    <property type="protein sequence ID" value="AVR98630.1"/>
    <property type="molecule type" value="Genomic_DNA"/>
</dbReference>
<evidence type="ECO:0000256" key="3">
    <source>
        <dbReference type="ARBA" id="ARBA00022490"/>
    </source>
</evidence>
<dbReference type="GO" id="GO:0006935">
    <property type="term" value="P:chemotaxis"/>
    <property type="evidence" value="ECO:0007669"/>
    <property type="project" value="InterPro"/>
</dbReference>
<gene>
    <name evidence="5" type="ORF">C9I28_25600</name>
</gene>
<proteinExistence type="predicted"/>
<feature type="domain" description="CheW-like" evidence="4">
    <location>
        <begin position="188"/>
        <end position="332"/>
    </location>
</feature>
<evidence type="ECO:0000256" key="2">
    <source>
        <dbReference type="ARBA" id="ARBA00021483"/>
    </source>
</evidence>
<organism evidence="5 6">
    <name type="scientific">Pseudoduganella armeniaca</name>
    <dbReference type="NCBI Taxonomy" id="2072590"/>
    <lineage>
        <taxon>Bacteria</taxon>
        <taxon>Pseudomonadati</taxon>
        <taxon>Pseudomonadota</taxon>
        <taxon>Betaproteobacteria</taxon>
        <taxon>Burkholderiales</taxon>
        <taxon>Oxalobacteraceae</taxon>
        <taxon>Telluria group</taxon>
        <taxon>Pseudoduganella</taxon>
    </lineage>
</organism>
<dbReference type="AlphaFoldDB" id="A0A2R4CGN5"/>
<name>A0A2R4CGN5_9BURK</name>
<reference evidence="5 6" key="1">
    <citation type="submission" date="2018-03" db="EMBL/GenBank/DDBJ databases">
        <title>Massilia armeniaca sp. nov., isolated from desert soil.</title>
        <authorList>
            <person name="Huang H."/>
            <person name="Ren M."/>
        </authorList>
    </citation>
    <scope>NUCLEOTIDE SEQUENCE [LARGE SCALE GENOMIC DNA]</scope>
    <source>
        <strain evidence="5 6">ZMN-3</strain>
    </source>
</reference>
<feature type="domain" description="CheW-like" evidence="4">
    <location>
        <begin position="361"/>
        <end position="503"/>
    </location>
</feature>
<dbReference type="Pfam" id="PF01584">
    <property type="entry name" value="CheW"/>
    <property type="match status" value="3"/>
</dbReference>
<dbReference type="SMART" id="SM00260">
    <property type="entry name" value="CheW"/>
    <property type="match status" value="3"/>
</dbReference>
<evidence type="ECO:0000313" key="5">
    <source>
        <dbReference type="EMBL" id="AVR98630.1"/>
    </source>
</evidence>
<keyword evidence="6" id="KW-1185">Reference proteome</keyword>
<sequence length="511" mass="54997">MNTMQAAAPEGAAAETEVRQFVTFMVGDEVFAVDMTPVQEIIRVPEVVKVPLAPATLDGLANLRGKVLPIISLRRVFGYGERGWDDATRAVVIDLGQPLGFVVDKVASVVGVDVRQIEDAAGISASVRSDLVSGLLKNVGGHAMVMVLDFARLIAGEFARAVNGNGGTSLQTGGAELAEAEEDEHSDELQLVSFDVAGQEYAVPIEDVQEIVQTPEQIVQVPHALPHVLGIMLLRSRLLPLVALRRMFALPDRPADEQSRIVVVSCGGSAVGLVTDSVNEVLRVARSAVDAVPPLLAREPGMADVTQICRLDGGNRLVSIVSAGEMFRQPSIKDALQAAAQMNDSSSNEGLDATEVDADDEEQLVVFRLGREEFGVPIGSVQEIVRVPEALTHVPRAPDFVEGVINLRGSVLPVIDLRRRLGLESAERCDRQRIMVFLIDGVCTGFIVDSVAEVLKVERRAIEPAPRLSDEQSLLLARMANLEKQKRMVQLLEPQHLVARGELAALTALGQ</sequence>
<dbReference type="PANTHER" id="PTHR22617:SF45">
    <property type="entry name" value="CHEMOTAXIS PROTEIN CHEW"/>
    <property type="match status" value="1"/>
</dbReference>
<dbReference type="PANTHER" id="PTHR22617">
    <property type="entry name" value="CHEMOTAXIS SENSOR HISTIDINE KINASE-RELATED"/>
    <property type="match status" value="1"/>
</dbReference>
<protein>
    <recommendedName>
        <fullName evidence="2">Chemotaxis protein CheW</fullName>
    </recommendedName>
</protein>
<dbReference type="PROSITE" id="PS50851">
    <property type="entry name" value="CHEW"/>
    <property type="match status" value="3"/>
</dbReference>
<dbReference type="InterPro" id="IPR002545">
    <property type="entry name" value="CheW-lke_dom"/>
</dbReference>
<dbReference type="InterPro" id="IPR036061">
    <property type="entry name" value="CheW-like_dom_sf"/>
</dbReference>
<comment type="subcellular location">
    <subcellularLocation>
        <location evidence="1">Cytoplasm</location>
    </subcellularLocation>
</comment>
<dbReference type="Proteomes" id="UP000240505">
    <property type="component" value="Chromosome"/>
</dbReference>
<dbReference type="RefSeq" id="WP_107143963.1">
    <property type="nucleotide sequence ID" value="NZ_CP028324.1"/>
</dbReference>
<accession>A0A2R4CGN5</accession>
<evidence type="ECO:0000313" key="6">
    <source>
        <dbReference type="Proteomes" id="UP000240505"/>
    </source>
</evidence>
<feature type="domain" description="CheW-like" evidence="4">
    <location>
        <begin position="18"/>
        <end position="159"/>
    </location>
</feature>
<dbReference type="Gene3D" id="2.40.50.180">
    <property type="entry name" value="CheA-289, Domain 4"/>
    <property type="match status" value="3"/>
</dbReference>
<dbReference type="GO" id="GO:0005829">
    <property type="term" value="C:cytosol"/>
    <property type="evidence" value="ECO:0007669"/>
    <property type="project" value="TreeGrafter"/>
</dbReference>
<dbReference type="OrthoDB" id="9790406at2"/>
<keyword evidence="3" id="KW-0963">Cytoplasm</keyword>
<evidence type="ECO:0000256" key="1">
    <source>
        <dbReference type="ARBA" id="ARBA00004496"/>
    </source>
</evidence>
<dbReference type="GO" id="GO:0007165">
    <property type="term" value="P:signal transduction"/>
    <property type="evidence" value="ECO:0007669"/>
    <property type="project" value="InterPro"/>
</dbReference>
<dbReference type="KEGG" id="masz:C9I28_25600"/>
<dbReference type="Gene3D" id="2.30.30.40">
    <property type="entry name" value="SH3 Domains"/>
    <property type="match status" value="3"/>
</dbReference>
<dbReference type="InterPro" id="IPR039315">
    <property type="entry name" value="CheW"/>
</dbReference>
<evidence type="ECO:0000259" key="4">
    <source>
        <dbReference type="PROSITE" id="PS50851"/>
    </source>
</evidence>
<dbReference type="SUPFAM" id="SSF50341">
    <property type="entry name" value="CheW-like"/>
    <property type="match status" value="3"/>
</dbReference>